<dbReference type="PANTHER" id="PTHR36368:SF1">
    <property type="entry name" value="ATP-DEPENDENT CASEINOLYTIC PROTEASE_CROTONASE FAMILY PROTEIN"/>
    <property type="match status" value="1"/>
</dbReference>
<gene>
    <name evidence="2" type="ORF">CUMW_275430</name>
</gene>
<protein>
    <submittedName>
        <fullName evidence="2">Uncharacterized protein</fullName>
    </submittedName>
</protein>
<evidence type="ECO:0000313" key="2">
    <source>
        <dbReference type="EMBL" id="GAY33539.1"/>
    </source>
</evidence>
<name>A0A2H5MZZ2_CITUN</name>
<comment type="caution">
    <text evidence="2">The sequence shown here is derived from an EMBL/GenBank/DDBJ whole genome shotgun (WGS) entry which is preliminary data.</text>
</comment>
<dbReference type="AlphaFoldDB" id="A0A2H5MZZ2"/>
<proteinExistence type="predicted"/>
<keyword evidence="3" id="KW-1185">Reference proteome</keyword>
<dbReference type="EMBL" id="BDQV01001533">
    <property type="protein sequence ID" value="GAY33539.1"/>
    <property type="molecule type" value="Genomic_DNA"/>
</dbReference>
<evidence type="ECO:0000256" key="1">
    <source>
        <dbReference type="SAM" id="MobiDB-lite"/>
    </source>
</evidence>
<feature type="region of interest" description="Disordered" evidence="1">
    <location>
        <begin position="1"/>
        <end position="28"/>
    </location>
</feature>
<organism evidence="2 3">
    <name type="scientific">Citrus unshiu</name>
    <name type="common">Satsuma mandarin</name>
    <name type="synonym">Citrus nobilis var. unshiu</name>
    <dbReference type="NCBI Taxonomy" id="55188"/>
    <lineage>
        <taxon>Eukaryota</taxon>
        <taxon>Viridiplantae</taxon>
        <taxon>Streptophyta</taxon>
        <taxon>Embryophyta</taxon>
        <taxon>Tracheophyta</taxon>
        <taxon>Spermatophyta</taxon>
        <taxon>Magnoliopsida</taxon>
        <taxon>eudicotyledons</taxon>
        <taxon>Gunneridae</taxon>
        <taxon>Pentapetalae</taxon>
        <taxon>rosids</taxon>
        <taxon>malvids</taxon>
        <taxon>Sapindales</taxon>
        <taxon>Rutaceae</taxon>
        <taxon>Aurantioideae</taxon>
        <taxon>Citrus</taxon>
    </lineage>
</organism>
<sequence>MAATREIDVKSDSSLGDDEPDEKSSIKNSCKTSCKGLSFLQSNTLMLIQILDSPDPSTVFTEPPDVKNWFSSYAHESPVLGTSE</sequence>
<evidence type="ECO:0000313" key="3">
    <source>
        <dbReference type="Proteomes" id="UP000236630"/>
    </source>
</evidence>
<reference evidence="2 3" key="1">
    <citation type="journal article" date="2017" name="Front. Genet.">
        <title>Draft sequencing of the heterozygous diploid genome of Satsuma (Citrus unshiu Marc.) using a hybrid assembly approach.</title>
        <authorList>
            <person name="Shimizu T."/>
            <person name="Tanizawa Y."/>
            <person name="Mochizuki T."/>
            <person name="Nagasaki H."/>
            <person name="Yoshioka T."/>
            <person name="Toyoda A."/>
            <person name="Fujiyama A."/>
            <person name="Kaminuma E."/>
            <person name="Nakamura Y."/>
        </authorList>
    </citation>
    <scope>NUCLEOTIDE SEQUENCE [LARGE SCALE GENOMIC DNA]</scope>
    <source>
        <strain evidence="3">cv. Miyagawa wase</strain>
    </source>
</reference>
<feature type="compositionally biased region" description="Basic and acidic residues" evidence="1">
    <location>
        <begin position="1"/>
        <end position="11"/>
    </location>
</feature>
<dbReference type="Proteomes" id="UP000236630">
    <property type="component" value="Unassembled WGS sequence"/>
</dbReference>
<accession>A0A2H5MZZ2</accession>
<dbReference type="PANTHER" id="PTHR36368">
    <property type="entry name" value="ATP-DEPENDENT CASEINOLYTIC PROTEASE/CROTONASE FAMILY PROTEIN"/>
    <property type="match status" value="1"/>
</dbReference>